<organism evidence="9 10">
    <name type="scientific">Listeria aquatica</name>
    <dbReference type="NCBI Taxonomy" id="1494960"/>
    <lineage>
        <taxon>Bacteria</taxon>
        <taxon>Bacillati</taxon>
        <taxon>Bacillota</taxon>
        <taxon>Bacilli</taxon>
        <taxon>Bacillales</taxon>
        <taxon>Listeriaceae</taxon>
        <taxon>Listeria</taxon>
    </lineage>
</organism>
<feature type="transmembrane region" description="Helical" evidence="8">
    <location>
        <begin position="119"/>
        <end position="138"/>
    </location>
</feature>
<evidence type="ECO:0000256" key="8">
    <source>
        <dbReference type="SAM" id="Phobius"/>
    </source>
</evidence>
<keyword evidence="7 8" id="KW-0472">Membrane</keyword>
<feature type="transmembrane region" description="Helical" evidence="8">
    <location>
        <begin position="59"/>
        <end position="79"/>
    </location>
</feature>
<comment type="similarity">
    <text evidence="2">Belongs to the binding-protein-dependent transport system permease family. FecCD subfamily.</text>
</comment>
<dbReference type="Gene3D" id="1.10.3470.10">
    <property type="entry name" value="ABC transporter involved in vitamin B12 uptake, BtuC"/>
    <property type="match status" value="1"/>
</dbReference>
<dbReference type="InterPro" id="IPR000522">
    <property type="entry name" value="ABC_transptr_permease_BtuC"/>
</dbReference>
<keyword evidence="6 8" id="KW-1133">Transmembrane helix</keyword>
<evidence type="ECO:0000256" key="3">
    <source>
        <dbReference type="ARBA" id="ARBA00022448"/>
    </source>
</evidence>
<feature type="transmembrane region" description="Helical" evidence="8">
    <location>
        <begin position="145"/>
        <end position="167"/>
    </location>
</feature>
<keyword evidence="4" id="KW-1003">Cell membrane</keyword>
<feature type="transmembrane region" description="Helical" evidence="8">
    <location>
        <begin position="91"/>
        <end position="113"/>
    </location>
</feature>
<sequence length="326" mass="34260">MTVKIPMTIRFLILFVALLVACYTALAYGSVNYSFSFLWDGFVHGAHLKEMASLSELRIPRILAAMLIGAALGVSGTIMQAITRNPLADPGLLGVSAGAKLALTIVIAFLPGLVFPLKMGVAFLGAALGTLLVLAIAQTGNLFKVVLAGAAISAFLLAVSNAISLLSKTSKELTMWTSGGLAGVTGQEVKLLAPVLLLAILLSFFFERQIGILTMSEEVAAGLGVSTGRIRFFLFTLVAVLTGVSVAVIGEIAFVGLLVPHFARFISGTSYRVLLPMSALVGAFFLVVSDLFSRIIAAPFEVPIIAILSVVGLPFFVFIVRKGLKA</sequence>
<evidence type="ECO:0000313" key="9">
    <source>
        <dbReference type="EMBL" id="MBC1520411.1"/>
    </source>
</evidence>
<protein>
    <submittedName>
        <fullName evidence="9">Iron ABC transporter permease</fullName>
    </submittedName>
</protein>
<dbReference type="SUPFAM" id="SSF81345">
    <property type="entry name" value="ABC transporter involved in vitamin B12 uptake, BtuC"/>
    <property type="match status" value="1"/>
</dbReference>
<dbReference type="PROSITE" id="PS51257">
    <property type="entry name" value="PROKAR_LIPOPROTEIN"/>
    <property type="match status" value="1"/>
</dbReference>
<feature type="transmembrane region" description="Helical" evidence="8">
    <location>
        <begin position="271"/>
        <end position="288"/>
    </location>
</feature>
<evidence type="ECO:0000256" key="7">
    <source>
        <dbReference type="ARBA" id="ARBA00023136"/>
    </source>
</evidence>
<dbReference type="RefSeq" id="WP_185371981.1">
    <property type="nucleotide sequence ID" value="NZ_JAARRM010000001.1"/>
</dbReference>
<dbReference type="Proteomes" id="UP000559885">
    <property type="component" value="Unassembled WGS sequence"/>
</dbReference>
<dbReference type="GO" id="GO:0005886">
    <property type="term" value="C:plasma membrane"/>
    <property type="evidence" value="ECO:0007669"/>
    <property type="project" value="UniProtKB-SubCell"/>
</dbReference>
<dbReference type="CDD" id="cd06550">
    <property type="entry name" value="TM_ABC_iron-siderophores_like"/>
    <property type="match status" value="1"/>
</dbReference>
<dbReference type="AlphaFoldDB" id="A0A841ZNY5"/>
<keyword evidence="5 8" id="KW-0812">Transmembrane</keyword>
<dbReference type="PANTHER" id="PTHR30472">
    <property type="entry name" value="FERRIC ENTEROBACTIN TRANSPORT SYSTEM PERMEASE PROTEIN"/>
    <property type="match status" value="1"/>
</dbReference>
<evidence type="ECO:0000256" key="4">
    <source>
        <dbReference type="ARBA" id="ARBA00022475"/>
    </source>
</evidence>
<evidence type="ECO:0000256" key="2">
    <source>
        <dbReference type="ARBA" id="ARBA00007935"/>
    </source>
</evidence>
<comment type="caution">
    <text evidence="9">The sequence shown here is derived from an EMBL/GenBank/DDBJ whole genome shotgun (WGS) entry which is preliminary data.</text>
</comment>
<dbReference type="GO" id="GO:0022857">
    <property type="term" value="F:transmembrane transporter activity"/>
    <property type="evidence" value="ECO:0007669"/>
    <property type="project" value="InterPro"/>
</dbReference>
<dbReference type="Pfam" id="PF01032">
    <property type="entry name" value="FecCD"/>
    <property type="match status" value="1"/>
</dbReference>
<gene>
    <name evidence="9" type="ORF">HB912_01980</name>
</gene>
<evidence type="ECO:0000256" key="1">
    <source>
        <dbReference type="ARBA" id="ARBA00004651"/>
    </source>
</evidence>
<dbReference type="EMBL" id="JAARRM010000001">
    <property type="protein sequence ID" value="MBC1520411.1"/>
    <property type="molecule type" value="Genomic_DNA"/>
</dbReference>
<dbReference type="FunFam" id="1.10.3470.10:FF:000001">
    <property type="entry name" value="Vitamin B12 ABC transporter permease BtuC"/>
    <property type="match status" value="1"/>
</dbReference>
<evidence type="ECO:0000313" key="10">
    <source>
        <dbReference type="Proteomes" id="UP000559885"/>
    </source>
</evidence>
<feature type="transmembrane region" description="Helical" evidence="8">
    <location>
        <begin position="232"/>
        <end position="259"/>
    </location>
</feature>
<feature type="transmembrane region" description="Helical" evidence="8">
    <location>
        <begin position="187"/>
        <end position="206"/>
    </location>
</feature>
<feature type="transmembrane region" description="Helical" evidence="8">
    <location>
        <begin position="300"/>
        <end position="320"/>
    </location>
</feature>
<proteinExistence type="inferred from homology"/>
<evidence type="ECO:0000256" key="5">
    <source>
        <dbReference type="ARBA" id="ARBA00022692"/>
    </source>
</evidence>
<dbReference type="InterPro" id="IPR037294">
    <property type="entry name" value="ABC_BtuC-like"/>
</dbReference>
<accession>A0A841ZNY5</accession>
<dbReference type="PANTHER" id="PTHR30472:SF65">
    <property type="entry name" value="SIDEROPHORE TRANSPORT SYSTEM PERMEASE PROTEIN YFIZ-RELATED"/>
    <property type="match status" value="1"/>
</dbReference>
<evidence type="ECO:0000256" key="6">
    <source>
        <dbReference type="ARBA" id="ARBA00022989"/>
    </source>
</evidence>
<dbReference type="GO" id="GO:0033214">
    <property type="term" value="P:siderophore-iron import into cell"/>
    <property type="evidence" value="ECO:0007669"/>
    <property type="project" value="TreeGrafter"/>
</dbReference>
<reference evidence="9 10" key="1">
    <citation type="submission" date="2020-03" db="EMBL/GenBank/DDBJ databases">
        <title>Soil Listeria distribution.</title>
        <authorList>
            <person name="Liao J."/>
            <person name="Wiedmann M."/>
        </authorList>
    </citation>
    <scope>NUCLEOTIDE SEQUENCE [LARGE SCALE GENOMIC DNA]</scope>
    <source>
        <strain evidence="9 10">FSL L7-1507</strain>
    </source>
</reference>
<name>A0A841ZNY5_9LIST</name>
<comment type="subcellular location">
    <subcellularLocation>
        <location evidence="1">Cell membrane</location>
        <topology evidence="1">Multi-pass membrane protein</topology>
    </subcellularLocation>
</comment>
<keyword evidence="3" id="KW-0813">Transport</keyword>